<keyword evidence="2" id="KW-1185">Reference proteome</keyword>
<dbReference type="AlphaFoldDB" id="A0A163U5H7"/>
<evidence type="ECO:0000313" key="2">
    <source>
        <dbReference type="Proteomes" id="UP000076563"/>
    </source>
</evidence>
<accession>A0A163U5H7</accession>
<sequence>MGKESLAAATNIYEQSMMSFTSLGFRRQIVSKKCRIKCNTKKPMIYWELAFLTMICKFQNKENK</sequence>
<protein>
    <submittedName>
        <fullName evidence="1">Uncharacterized protein</fullName>
    </submittedName>
</protein>
<gene>
    <name evidence="1" type="ORF">AV654_04790</name>
</gene>
<comment type="caution">
    <text evidence="1">The sequence shown here is derived from an EMBL/GenBank/DDBJ whole genome shotgun (WGS) entry which is preliminary data.</text>
</comment>
<proteinExistence type="predicted"/>
<name>A0A163U5H7_9BACL</name>
<dbReference type="Proteomes" id="UP000076563">
    <property type="component" value="Unassembled WGS sequence"/>
</dbReference>
<evidence type="ECO:0000313" key="1">
    <source>
        <dbReference type="EMBL" id="KZE72840.1"/>
    </source>
</evidence>
<organism evidence="1 2">
    <name type="scientific">Paenibacillus elgii</name>
    <dbReference type="NCBI Taxonomy" id="189691"/>
    <lineage>
        <taxon>Bacteria</taxon>
        <taxon>Bacillati</taxon>
        <taxon>Bacillota</taxon>
        <taxon>Bacilli</taxon>
        <taxon>Bacillales</taxon>
        <taxon>Paenibacillaceae</taxon>
        <taxon>Paenibacillus</taxon>
    </lineage>
</organism>
<dbReference type="EMBL" id="LQRA01000099">
    <property type="protein sequence ID" value="KZE72840.1"/>
    <property type="molecule type" value="Genomic_DNA"/>
</dbReference>
<reference evidence="2" key="1">
    <citation type="submission" date="2016-01" db="EMBL/GenBank/DDBJ databases">
        <title>Draft genome of Chromobacterium sp. F49.</title>
        <authorList>
            <person name="Hong K.W."/>
        </authorList>
    </citation>
    <scope>NUCLEOTIDE SEQUENCE [LARGE SCALE GENOMIC DNA]</scope>
    <source>
        <strain evidence="2">M63</strain>
    </source>
</reference>